<feature type="signal peptide" evidence="1">
    <location>
        <begin position="1"/>
        <end position="22"/>
    </location>
</feature>
<reference evidence="3" key="1">
    <citation type="submission" date="2025-08" db="UniProtKB">
        <authorList>
            <consortium name="RefSeq"/>
        </authorList>
    </citation>
    <scope>IDENTIFICATION</scope>
    <source>
        <strain evidence="3">MV-25-SWS-2005</strain>
        <tissue evidence="3">Whole body</tissue>
    </source>
</reference>
<evidence type="ECO:0000256" key="1">
    <source>
        <dbReference type="SAM" id="SignalP"/>
    </source>
</evidence>
<feature type="chain" id="PRO_5026347197" evidence="1">
    <location>
        <begin position="23"/>
        <end position="149"/>
    </location>
</feature>
<dbReference type="InParanoid" id="A0A6I8VB58"/>
<dbReference type="AlphaFoldDB" id="A0A6I8VB58"/>
<keyword evidence="1" id="KW-0732">Signal</keyword>
<organism evidence="2 3">
    <name type="scientific">Drosophila pseudoobscura pseudoobscura</name>
    <name type="common">Fruit fly</name>
    <dbReference type="NCBI Taxonomy" id="46245"/>
    <lineage>
        <taxon>Eukaryota</taxon>
        <taxon>Metazoa</taxon>
        <taxon>Ecdysozoa</taxon>
        <taxon>Arthropoda</taxon>
        <taxon>Hexapoda</taxon>
        <taxon>Insecta</taxon>
        <taxon>Pterygota</taxon>
        <taxon>Neoptera</taxon>
        <taxon>Endopterygota</taxon>
        <taxon>Diptera</taxon>
        <taxon>Brachycera</taxon>
        <taxon>Muscomorpha</taxon>
        <taxon>Ephydroidea</taxon>
        <taxon>Drosophilidae</taxon>
        <taxon>Drosophila</taxon>
        <taxon>Sophophora</taxon>
    </lineage>
</organism>
<sequence length="149" mass="17424">MKFLLTFLICFWLAPNPPLGSCQTDALIKLELENIRGFANNNPEFTGWRDRLLDALKPISEQSKMQTLQDFQRWNVQRLDLEKQIFHICEKLQKSIMGKCHETFRKLRDACVWSLTKTNTKKADVINVIKKAKCLGMTRGKERDYGLDF</sequence>
<accession>A0A6I8VB58</accession>
<keyword evidence="2" id="KW-1185">Reference proteome</keyword>
<dbReference type="Proteomes" id="UP000001819">
    <property type="component" value="Chromosome 4"/>
</dbReference>
<name>A0A6I8VB58_DROPS</name>
<evidence type="ECO:0000313" key="2">
    <source>
        <dbReference type="Proteomes" id="UP000001819"/>
    </source>
</evidence>
<protein>
    <submittedName>
        <fullName evidence="3">Uncharacterized protein</fullName>
    </submittedName>
</protein>
<dbReference type="KEGG" id="dpo:26532759"/>
<dbReference type="ExpressionAtlas" id="A0A6I8VB58">
    <property type="expression patterns" value="baseline"/>
</dbReference>
<dbReference type="RefSeq" id="XP_015037017.2">
    <property type="nucleotide sequence ID" value="XM_015181531.2"/>
</dbReference>
<evidence type="ECO:0000313" key="3">
    <source>
        <dbReference type="RefSeq" id="XP_015037017.2"/>
    </source>
</evidence>
<proteinExistence type="predicted"/>
<gene>
    <name evidence="3" type="primary">LOC26532759</name>
</gene>